<evidence type="ECO:0000256" key="7">
    <source>
        <dbReference type="RuleBase" id="RU003355"/>
    </source>
</evidence>
<dbReference type="PROSITE" id="PS00137">
    <property type="entry name" value="SUBTILASE_HIS"/>
    <property type="match status" value="1"/>
</dbReference>
<dbReference type="AlphaFoldDB" id="A0A1F5ZT59"/>
<evidence type="ECO:0000256" key="8">
    <source>
        <dbReference type="SAM" id="Phobius"/>
    </source>
</evidence>
<feature type="active site" description="Charge relay system" evidence="5 6">
    <location>
        <position position="420"/>
    </location>
</feature>
<evidence type="ECO:0000256" key="3">
    <source>
        <dbReference type="ARBA" id="ARBA00022801"/>
    </source>
</evidence>
<evidence type="ECO:0000256" key="6">
    <source>
        <dbReference type="PROSITE-ProRule" id="PRU01240"/>
    </source>
</evidence>
<sequence>MQLNIVKKLEVIKSFFTLCLASPLPTERDRKEKYKFSLTKLSLFISAGSLFMIFSFGTVFAQTPNVPVPSQDLLIIFKEKPNTRSLLNLSGKLAPDKGKLKGGVPNSSIVVYEVSTDARTAAEHVRSDPNVKIVLPMPKVYAQKTTNDPFFTDQWTLEATNVGGSSQTAWDLVPDLNATSGIKVAVIDTGIDRTHPDLAGKIADSDWVTCDYNHTPQCYEDSNGIDDNGHGTHIAGLLGATPDNTIGIAGVGWGTKILSIKALKADGSGSLMDVFLAAAYALDHGVKVINLSLGATESSLGPDGIAATQLAIDDIWNQGGLMIVAAGNCGNGSDPGCGGVNPRMYPGASNHVLSVGAVTTTGSSASYSERGNWVTVVAPGGSCLSTSEQSNCILSTWSASGATCPVSASPSGYCYEQGTSMASPQVAGIAALMLAKNPNLTNAQILQIIESTSIPSIAQGASQFGMVDAKAALTSVEIPQNSPTPLPSLTSFPTPTDFFASPTVVPTTTGLVCTHSCPLHEKGDANCDGVINASDSDTWYRQFGTVVPANTVPSGNFECTEGDSTSTTIDLIDFEVWRRNTVQYVP</sequence>
<dbReference type="STRING" id="1798382.A3D77_06815"/>
<dbReference type="PRINTS" id="PR00723">
    <property type="entry name" value="SUBTILISIN"/>
</dbReference>
<evidence type="ECO:0000256" key="5">
    <source>
        <dbReference type="PIRSR" id="PIRSR615500-1"/>
    </source>
</evidence>
<comment type="similarity">
    <text evidence="1 6 7">Belongs to the peptidase S8 family.</text>
</comment>
<keyword evidence="8" id="KW-0812">Transmembrane</keyword>
<evidence type="ECO:0000259" key="9">
    <source>
        <dbReference type="Pfam" id="PF00082"/>
    </source>
</evidence>
<keyword evidence="8" id="KW-0472">Membrane</keyword>
<keyword evidence="2 6" id="KW-0645">Protease</keyword>
<accession>A0A1F5ZT59</accession>
<dbReference type="InterPro" id="IPR050131">
    <property type="entry name" value="Peptidase_S8_subtilisin-like"/>
</dbReference>
<protein>
    <recommendedName>
        <fullName evidence="9">Peptidase S8/S53 domain-containing protein</fullName>
    </recommendedName>
</protein>
<name>A0A1F5ZT59_9BACT</name>
<dbReference type="Gene3D" id="3.40.50.200">
    <property type="entry name" value="Peptidase S8/S53 domain"/>
    <property type="match status" value="1"/>
</dbReference>
<evidence type="ECO:0000256" key="1">
    <source>
        <dbReference type="ARBA" id="ARBA00011073"/>
    </source>
</evidence>
<reference evidence="10 11" key="1">
    <citation type="journal article" date="2016" name="Nat. Commun.">
        <title>Thousands of microbial genomes shed light on interconnected biogeochemical processes in an aquifer system.</title>
        <authorList>
            <person name="Anantharaman K."/>
            <person name="Brown C.T."/>
            <person name="Hug L.A."/>
            <person name="Sharon I."/>
            <person name="Castelle C.J."/>
            <person name="Probst A.J."/>
            <person name="Thomas B.C."/>
            <person name="Singh A."/>
            <person name="Wilkins M.J."/>
            <person name="Karaoz U."/>
            <person name="Brodie E.L."/>
            <person name="Williams K.H."/>
            <person name="Hubbard S.S."/>
            <person name="Banfield J.F."/>
        </authorList>
    </citation>
    <scope>NUCLEOTIDE SEQUENCE [LARGE SCALE GENOMIC DNA]</scope>
</reference>
<gene>
    <name evidence="10" type="ORF">A3D77_06815</name>
</gene>
<comment type="caution">
    <text evidence="10">The sequence shown here is derived from an EMBL/GenBank/DDBJ whole genome shotgun (WGS) entry which is preliminary data.</text>
</comment>
<dbReference type="InterPro" id="IPR036852">
    <property type="entry name" value="Peptidase_S8/S53_dom_sf"/>
</dbReference>
<dbReference type="InterPro" id="IPR023828">
    <property type="entry name" value="Peptidase_S8_Ser-AS"/>
</dbReference>
<dbReference type="InterPro" id="IPR023827">
    <property type="entry name" value="Peptidase_S8_Asp-AS"/>
</dbReference>
<feature type="active site" description="Charge relay system" evidence="5 6">
    <location>
        <position position="230"/>
    </location>
</feature>
<dbReference type="PROSITE" id="PS00136">
    <property type="entry name" value="SUBTILASE_ASP"/>
    <property type="match status" value="1"/>
</dbReference>
<feature type="transmembrane region" description="Helical" evidence="8">
    <location>
        <begin position="41"/>
        <end position="61"/>
    </location>
</feature>
<organism evidence="10 11">
    <name type="scientific">Candidatus Gottesmanbacteria bacterium RIFCSPHIGHO2_02_FULL_39_11</name>
    <dbReference type="NCBI Taxonomy" id="1798382"/>
    <lineage>
        <taxon>Bacteria</taxon>
        <taxon>Candidatus Gottesmaniibacteriota</taxon>
    </lineage>
</organism>
<evidence type="ECO:0000256" key="2">
    <source>
        <dbReference type="ARBA" id="ARBA00022670"/>
    </source>
</evidence>
<proteinExistence type="inferred from homology"/>
<dbReference type="InterPro" id="IPR022398">
    <property type="entry name" value="Peptidase_S8_His-AS"/>
</dbReference>
<dbReference type="Proteomes" id="UP000176923">
    <property type="component" value="Unassembled WGS sequence"/>
</dbReference>
<dbReference type="GO" id="GO:0004252">
    <property type="term" value="F:serine-type endopeptidase activity"/>
    <property type="evidence" value="ECO:0007669"/>
    <property type="project" value="UniProtKB-UniRule"/>
</dbReference>
<evidence type="ECO:0000256" key="4">
    <source>
        <dbReference type="ARBA" id="ARBA00022825"/>
    </source>
</evidence>
<keyword evidence="3 6" id="KW-0378">Hydrolase</keyword>
<dbReference type="InterPro" id="IPR000209">
    <property type="entry name" value="Peptidase_S8/S53_dom"/>
</dbReference>
<evidence type="ECO:0000313" key="10">
    <source>
        <dbReference type="EMBL" id="OGG15524.1"/>
    </source>
</evidence>
<dbReference type="PANTHER" id="PTHR43806">
    <property type="entry name" value="PEPTIDASE S8"/>
    <property type="match status" value="1"/>
</dbReference>
<feature type="domain" description="Peptidase S8/S53" evidence="9">
    <location>
        <begin position="180"/>
        <end position="453"/>
    </location>
</feature>
<dbReference type="EMBL" id="MFJL01000024">
    <property type="protein sequence ID" value="OGG15524.1"/>
    <property type="molecule type" value="Genomic_DNA"/>
</dbReference>
<dbReference type="PANTHER" id="PTHR43806:SF11">
    <property type="entry name" value="CEREVISIN-RELATED"/>
    <property type="match status" value="1"/>
</dbReference>
<dbReference type="PROSITE" id="PS51892">
    <property type="entry name" value="SUBTILASE"/>
    <property type="match status" value="1"/>
</dbReference>
<dbReference type="SUPFAM" id="SSF52743">
    <property type="entry name" value="Subtilisin-like"/>
    <property type="match status" value="1"/>
</dbReference>
<dbReference type="GO" id="GO:0006508">
    <property type="term" value="P:proteolysis"/>
    <property type="evidence" value="ECO:0007669"/>
    <property type="project" value="UniProtKB-KW"/>
</dbReference>
<dbReference type="InterPro" id="IPR015500">
    <property type="entry name" value="Peptidase_S8_subtilisin-rel"/>
</dbReference>
<evidence type="ECO:0000313" key="11">
    <source>
        <dbReference type="Proteomes" id="UP000176923"/>
    </source>
</evidence>
<keyword evidence="4 6" id="KW-0720">Serine protease</keyword>
<feature type="active site" description="Charge relay system" evidence="5 6">
    <location>
        <position position="188"/>
    </location>
</feature>
<keyword evidence="8" id="KW-1133">Transmembrane helix</keyword>
<dbReference type="PROSITE" id="PS00138">
    <property type="entry name" value="SUBTILASE_SER"/>
    <property type="match status" value="1"/>
</dbReference>
<dbReference type="Pfam" id="PF00082">
    <property type="entry name" value="Peptidase_S8"/>
    <property type="match status" value="1"/>
</dbReference>